<evidence type="ECO:0000313" key="1">
    <source>
        <dbReference type="EMBL" id="GGA82384.1"/>
    </source>
</evidence>
<dbReference type="EMBL" id="BMIF01000026">
    <property type="protein sequence ID" value="GGA82384.1"/>
    <property type="molecule type" value="Genomic_DNA"/>
</dbReference>
<name>A0A916S5G0_9HYPH</name>
<reference evidence="1" key="1">
    <citation type="journal article" date="2014" name="Int. J. Syst. Evol. Microbiol.">
        <title>Complete genome sequence of Corynebacterium casei LMG S-19264T (=DSM 44701T), isolated from a smear-ripened cheese.</title>
        <authorList>
            <consortium name="US DOE Joint Genome Institute (JGI-PGF)"/>
            <person name="Walter F."/>
            <person name="Albersmeier A."/>
            <person name="Kalinowski J."/>
            <person name="Ruckert C."/>
        </authorList>
    </citation>
    <scope>NUCLEOTIDE SEQUENCE</scope>
    <source>
        <strain evidence="1">CGMCC 1.15320</strain>
    </source>
</reference>
<keyword evidence="2" id="KW-1185">Reference proteome</keyword>
<comment type="caution">
    <text evidence="1">The sequence shown here is derived from an EMBL/GenBank/DDBJ whole genome shotgun (WGS) entry which is preliminary data.</text>
</comment>
<gene>
    <name evidence="1" type="ORF">GCM10011385_40750</name>
</gene>
<dbReference type="Pfam" id="PF13692">
    <property type="entry name" value="Glyco_trans_1_4"/>
    <property type="match status" value="1"/>
</dbReference>
<proteinExistence type="predicted"/>
<dbReference type="AlphaFoldDB" id="A0A916S5G0"/>
<organism evidence="1 2">
    <name type="scientific">Nitratireductor aestuarii</name>
    <dbReference type="NCBI Taxonomy" id="1735103"/>
    <lineage>
        <taxon>Bacteria</taxon>
        <taxon>Pseudomonadati</taxon>
        <taxon>Pseudomonadota</taxon>
        <taxon>Alphaproteobacteria</taxon>
        <taxon>Hyphomicrobiales</taxon>
        <taxon>Phyllobacteriaceae</taxon>
        <taxon>Nitratireductor</taxon>
    </lineage>
</organism>
<evidence type="ECO:0000313" key="2">
    <source>
        <dbReference type="Proteomes" id="UP000636264"/>
    </source>
</evidence>
<sequence>MQLSDPWSISPLHPSGYDIEWNKKQEIAAIAEASLITFTSERTLKRYQDLYPAAARRMRYYPNTFDPDQAMPNPWNKGPEFSIVYAGTLGGSRRPDVLCEAVERLFERAPNARDQLRLIFAGHADRATRRYLTQKRAYVRWLGPLSFPDSMKLIRSADMLVLVDNFVSPGIDAGPYEFFPSKLLDYMVAQRPILAITSTGSIAREIIGRHKLGSSYGHNECYAVSEEIEKAWREWQNGSSSFFQVDGQTEMYDARRGAERLRLELEEVVQLSMEANGPSTAQPSICEIESTVSGTEGQPS</sequence>
<dbReference type="Proteomes" id="UP000636264">
    <property type="component" value="Unassembled WGS sequence"/>
</dbReference>
<accession>A0A916S5G0</accession>
<dbReference type="SUPFAM" id="SSF53756">
    <property type="entry name" value="UDP-Glycosyltransferase/glycogen phosphorylase"/>
    <property type="match status" value="1"/>
</dbReference>
<dbReference type="Gene3D" id="3.40.50.2000">
    <property type="entry name" value="Glycogen Phosphorylase B"/>
    <property type="match status" value="1"/>
</dbReference>
<protein>
    <submittedName>
        <fullName evidence="1">Uncharacterized protein</fullName>
    </submittedName>
</protein>
<reference evidence="1" key="2">
    <citation type="submission" date="2020-09" db="EMBL/GenBank/DDBJ databases">
        <authorList>
            <person name="Sun Q."/>
            <person name="Zhou Y."/>
        </authorList>
    </citation>
    <scope>NUCLEOTIDE SEQUENCE</scope>
    <source>
        <strain evidence="1">CGMCC 1.15320</strain>
    </source>
</reference>